<protein>
    <recommendedName>
        <fullName evidence="1">non-specific serine/threonine protein kinase</fullName>
        <ecNumber evidence="1">2.7.11.1</ecNumber>
    </recommendedName>
</protein>
<dbReference type="KEGG" id="sgr:SGR_1324"/>
<dbReference type="GO" id="GO:0046872">
    <property type="term" value="F:metal ion binding"/>
    <property type="evidence" value="ECO:0007669"/>
    <property type="project" value="UniProtKB-KW"/>
</dbReference>
<dbReference type="PRINTS" id="PR01950">
    <property type="entry name" value="LANCSUPER"/>
</dbReference>
<keyword evidence="5 9" id="KW-0418">Kinase</keyword>
<dbReference type="SMART" id="SM00220">
    <property type="entry name" value="S_TKc"/>
    <property type="match status" value="1"/>
</dbReference>
<dbReference type="InterPro" id="IPR000719">
    <property type="entry name" value="Prot_kinase_dom"/>
</dbReference>
<evidence type="ECO:0000313" key="9">
    <source>
        <dbReference type="EMBL" id="BAG18153.1"/>
    </source>
</evidence>
<dbReference type="InterPro" id="IPR007822">
    <property type="entry name" value="LANC-like"/>
</dbReference>
<dbReference type="SUPFAM" id="SSF56112">
    <property type="entry name" value="Protein kinase-like (PK-like)"/>
    <property type="match status" value="1"/>
</dbReference>
<evidence type="ECO:0000256" key="6">
    <source>
        <dbReference type="ARBA" id="ARBA00022840"/>
    </source>
</evidence>
<dbReference type="InterPro" id="IPR011009">
    <property type="entry name" value="Kinase-like_dom_sf"/>
</dbReference>
<evidence type="ECO:0000256" key="5">
    <source>
        <dbReference type="ARBA" id="ARBA00022777"/>
    </source>
</evidence>
<dbReference type="InterPro" id="IPR002575">
    <property type="entry name" value="Aminoglycoside_PTrfase"/>
</dbReference>
<dbReference type="GO" id="GO:0005524">
    <property type="term" value="F:ATP binding"/>
    <property type="evidence" value="ECO:0007669"/>
    <property type="project" value="UniProtKB-KW"/>
</dbReference>
<keyword evidence="7" id="KW-0862">Zinc</keyword>
<dbReference type="AlphaFoldDB" id="B1VVG9"/>
<dbReference type="HOGENOM" id="CLU_361658_0_0_11"/>
<dbReference type="RefSeq" id="WP_012378454.1">
    <property type="nucleotide sequence ID" value="NC_010572.1"/>
</dbReference>
<dbReference type="GO" id="GO:0004674">
    <property type="term" value="F:protein serine/threonine kinase activity"/>
    <property type="evidence" value="ECO:0007669"/>
    <property type="project" value="UniProtKB-KW"/>
</dbReference>
<feature type="binding site" evidence="7">
    <location>
        <position position="651"/>
    </location>
    <ligand>
        <name>Zn(2+)</name>
        <dbReference type="ChEBI" id="CHEBI:29105"/>
    </ligand>
</feature>
<keyword evidence="7" id="KW-0479">Metal-binding</keyword>
<dbReference type="InterPro" id="IPR012341">
    <property type="entry name" value="6hp_glycosidase-like_sf"/>
</dbReference>
<accession>B1VVG9</accession>
<keyword evidence="2 9" id="KW-0723">Serine/threonine-protein kinase</keyword>
<gene>
    <name evidence="9" type="ordered locus">SGR_1324</name>
</gene>
<reference evidence="10" key="1">
    <citation type="journal article" date="2008" name="J. Bacteriol.">
        <title>Genome sequence of the streptomycin-producing microorganism Streptomyces griseus IFO 13350.</title>
        <authorList>
            <person name="Ohnishi Y."/>
            <person name="Ishikawa J."/>
            <person name="Hara H."/>
            <person name="Suzuki H."/>
            <person name="Ikenoya M."/>
            <person name="Ikeda H."/>
            <person name="Yamashita A."/>
            <person name="Hattori M."/>
            <person name="Horinouchi S."/>
        </authorList>
    </citation>
    <scope>NUCLEOTIDE SEQUENCE [LARGE SCALE GENOMIC DNA]</scope>
    <source>
        <strain evidence="10">JCM 4626 / NBRC 13350</strain>
    </source>
</reference>
<dbReference type="EC" id="2.7.11.1" evidence="1"/>
<dbReference type="Gene3D" id="1.50.10.10">
    <property type="match status" value="1"/>
</dbReference>
<feature type="domain" description="Protein kinase" evidence="8">
    <location>
        <begin position="118"/>
        <end position="390"/>
    </location>
</feature>
<keyword evidence="3" id="KW-0808">Transferase</keyword>
<evidence type="ECO:0000259" key="8">
    <source>
        <dbReference type="PROSITE" id="PS50011"/>
    </source>
</evidence>
<dbReference type="PANTHER" id="PTHR43289">
    <property type="entry name" value="MITOGEN-ACTIVATED PROTEIN KINASE KINASE KINASE 20-RELATED"/>
    <property type="match status" value="1"/>
</dbReference>
<dbReference type="SMART" id="SM01260">
    <property type="entry name" value="LANC_like"/>
    <property type="match status" value="1"/>
</dbReference>
<evidence type="ECO:0000256" key="4">
    <source>
        <dbReference type="ARBA" id="ARBA00022741"/>
    </source>
</evidence>
<dbReference type="PANTHER" id="PTHR43289:SF6">
    <property type="entry name" value="SERINE_THREONINE-PROTEIN KINASE NEKL-3"/>
    <property type="match status" value="1"/>
</dbReference>
<evidence type="ECO:0000256" key="1">
    <source>
        <dbReference type="ARBA" id="ARBA00012513"/>
    </source>
</evidence>
<dbReference type="Gene3D" id="1.10.510.10">
    <property type="entry name" value="Transferase(Phosphotransferase) domain 1"/>
    <property type="match status" value="1"/>
</dbReference>
<evidence type="ECO:0000256" key="7">
    <source>
        <dbReference type="PIRSR" id="PIRSR607822-1"/>
    </source>
</evidence>
<dbReference type="GO" id="GO:0031179">
    <property type="term" value="P:peptide modification"/>
    <property type="evidence" value="ECO:0007669"/>
    <property type="project" value="InterPro"/>
</dbReference>
<evidence type="ECO:0000313" key="10">
    <source>
        <dbReference type="Proteomes" id="UP000001685"/>
    </source>
</evidence>
<name>B1VVG9_STRGG</name>
<keyword evidence="4" id="KW-0547">Nucleotide-binding</keyword>
<dbReference type="eggNOG" id="COG0515">
    <property type="taxonomic scope" value="Bacteria"/>
</dbReference>
<sequence>MRLAEGPLTLAADVSVVPARELPETVRDTLGTLYDVEGAALGRRASRSNATFVDKDVLDLLGEFREPTTVVTAVINYARRTGQDADRVLEESYRALARLRGLGLLAAPRETAATGPVHRVGDPLGPWRVIQCLQSYEDEDCDVYLAGGETGGTVVCKVARQADSDRLRRAVRHEAAALRYLRARGAPVPEPVAVTHDGDGRPLLAMSRVPGRRIDQRAQVLRRTAVPRLVEGCCRTLDALRRIHATGALHGDVHGGNYLLTEDDTVVAIDFPYASLIKRPSPRHGVPRLMDPQWARAKLTGGPGTLGSPEAEQYSLAALLYFLLTGEHHYAPVTTEADLLATLAQGRLGPDFHRPPASVPSGLLPVLERALRPEPSDRWPGVAEFSDAFRAAAAKGPGAPAGDTDTGPADGRASFAEYLSPSAVVPASPPAGMAFGTSGTATALLRASGRHDDPALLAWADLWSHRALAGLADRPDGLARHPGAASGAETAAAGGGWHGALGVLGARVAVAHALDDRLTMRESVERYLREHRRYCTPTAPLDLTHGLASCLLMDAHLLPVVRTEAADLRAAGASAARLLSDAIGSSGDRPGLAHGTYGHLLAVLAWRAACGEPPQGTAPLAERLGPLVGALRGRDPAGALGWRPGWESSWCNGATGIALLLLTAADALGTPAYVEDAERALHVAVTGEPRGYDLCCGVAGRLYALRRVAGATGERAWDRPAERDARELREGLTTLGRHGLSKGRAGALAVLDDSPDAYPGLPLVDAPRHDPPR</sequence>
<keyword evidence="6" id="KW-0067">ATP-binding</keyword>
<dbReference type="SUPFAM" id="SSF158745">
    <property type="entry name" value="LanC-like"/>
    <property type="match status" value="1"/>
</dbReference>
<dbReference type="Proteomes" id="UP000001685">
    <property type="component" value="Chromosome"/>
</dbReference>
<organism evidence="9 10">
    <name type="scientific">Streptomyces griseus subsp. griseus (strain JCM 4626 / CBS 651.72 / NBRC 13350 / KCC S-0626 / ISP 5235)</name>
    <dbReference type="NCBI Taxonomy" id="455632"/>
    <lineage>
        <taxon>Bacteria</taxon>
        <taxon>Bacillati</taxon>
        <taxon>Actinomycetota</taxon>
        <taxon>Actinomycetes</taxon>
        <taxon>Kitasatosporales</taxon>
        <taxon>Streptomycetaceae</taxon>
        <taxon>Streptomyces</taxon>
    </lineage>
</organism>
<proteinExistence type="predicted"/>
<dbReference type="Pfam" id="PF05147">
    <property type="entry name" value="LANC_like"/>
    <property type="match status" value="1"/>
</dbReference>
<evidence type="ECO:0000256" key="3">
    <source>
        <dbReference type="ARBA" id="ARBA00022679"/>
    </source>
</evidence>
<dbReference type="Pfam" id="PF01636">
    <property type="entry name" value="APH"/>
    <property type="match status" value="1"/>
</dbReference>
<feature type="binding site" evidence="7">
    <location>
        <position position="695"/>
    </location>
    <ligand>
        <name>Zn(2+)</name>
        <dbReference type="ChEBI" id="CHEBI:29105"/>
    </ligand>
</feature>
<evidence type="ECO:0000256" key="2">
    <source>
        <dbReference type="ARBA" id="ARBA00022527"/>
    </source>
</evidence>
<dbReference type="EMBL" id="AP009493">
    <property type="protein sequence ID" value="BAG18153.1"/>
    <property type="molecule type" value="Genomic_DNA"/>
</dbReference>
<dbReference type="GO" id="GO:0005975">
    <property type="term" value="P:carbohydrate metabolic process"/>
    <property type="evidence" value="ECO:0007669"/>
    <property type="project" value="InterPro"/>
</dbReference>
<dbReference type="PROSITE" id="PS50011">
    <property type="entry name" value="PROTEIN_KINASE_DOM"/>
    <property type="match status" value="1"/>
</dbReference>
<dbReference type="PATRIC" id="fig|455632.4.peg.1332"/>